<dbReference type="Gene3D" id="2.130.10.10">
    <property type="entry name" value="YVTN repeat-like/Quinoprotein amine dehydrogenase"/>
    <property type="match status" value="1"/>
</dbReference>
<dbReference type="PROSITE" id="PS50082">
    <property type="entry name" value="WD_REPEATS_2"/>
    <property type="match status" value="4"/>
</dbReference>
<dbReference type="Proteomes" id="UP001328107">
    <property type="component" value="Unassembled WGS sequence"/>
</dbReference>
<dbReference type="Pfam" id="PF00400">
    <property type="entry name" value="WD40"/>
    <property type="match status" value="5"/>
</dbReference>
<evidence type="ECO:0000256" key="6">
    <source>
        <dbReference type="PROSITE-ProRule" id="PRU00221"/>
    </source>
</evidence>
<feature type="repeat" description="WD" evidence="6">
    <location>
        <begin position="135"/>
        <end position="177"/>
    </location>
</feature>
<reference evidence="8" key="1">
    <citation type="submission" date="2022-10" db="EMBL/GenBank/DDBJ databases">
        <title>Genome assembly of Pristionchus species.</title>
        <authorList>
            <person name="Yoshida K."/>
            <person name="Sommer R.J."/>
        </authorList>
    </citation>
    <scope>NUCLEOTIDE SEQUENCE [LARGE SCALE GENOMIC DNA]</scope>
    <source>
        <strain evidence="8">RS5460</strain>
    </source>
</reference>
<dbReference type="PRINTS" id="PR00320">
    <property type="entry name" value="GPROTEINBRPT"/>
</dbReference>
<comment type="caution">
    <text evidence="7">The sequence shown here is derived from an EMBL/GenBank/DDBJ whole genome shotgun (WGS) entry which is preliminary data.</text>
</comment>
<comment type="function">
    <text evidence="4">The coatomer is a cytosolic protein complex that binds to dilysine motifs and reversibly associates with Golgi non-clathrin-coated vesicles, which further mediate biosynthetic protein transport from the ER, via the Golgi up to the trans Golgi network. Coatomer complex is required for budding from Golgi membranes, and is essential for the retrograde Golgi-to-ER transport of dilysine-tagged proteins.</text>
</comment>
<feature type="repeat" description="WD" evidence="6">
    <location>
        <begin position="8"/>
        <end position="49"/>
    </location>
</feature>
<dbReference type="InterPro" id="IPR050844">
    <property type="entry name" value="Coatomer_complex_subunit"/>
</dbReference>
<gene>
    <name evidence="7" type="ORF">PMAYCL1PPCAC_19149</name>
</gene>
<feature type="repeat" description="WD" evidence="6">
    <location>
        <begin position="178"/>
        <end position="221"/>
    </location>
</feature>
<keyword evidence="2 6" id="KW-0853">WD repeat</keyword>
<feature type="repeat" description="WD" evidence="6">
    <location>
        <begin position="92"/>
        <end position="124"/>
    </location>
</feature>
<evidence type="ECO:0000256" key="3">
    <source>
        <dbReference type="ARBA" id="ARBA00022737"/>
    </source>
</evidence>
<dbReference type="SMART" id="SM00320">
    <property type="entry name" value="WD40"/>
    <property type="match status" value="5"/>
</dbReference>
<dbReference type="InterPro" id="IPR020472">
    <property type="entry name" value="WD40_PAC1"/>
</dbReference>
<dbReference type="PROSITE" id="PS50294">
    <property type="entry name" value="WD_REPEATS_REGION"/>
    <property type="match status" value="3"/>
</dbReference>
<feature type="non-terminal residue" evidence="7">
    <location>
        <position position="1"/>
    </location>
</feature>
<evidence type="ECO:0000256" key="1">
    <source>
        <dbReference type="ARBA" id="ARBA00004347"/>
    </source>
</evidence>
<dbReference type="FunFam" id="2.130.10.10:FF:000016">
    <property type="entry name" value="Coatomer alpha subunit, putative"/>
    <property type="match status" value="1"/>
</dbReference>
<dbReference type="SUPFAM" id="SSF50978">
    <property type="entry name" value="WD40 repeat-like"/>
    <property type="match status" value="1"/>
</dbReference>
<dbReference type="GO" id="GO:0006890">
    <property type="term" value="P:retrograde vesicle-mediated transport, Golgi to endoplasmic reticulum"/>
    <property type="evidence" value="ECO:0007669"/>
    <property type="project" value="TreeGrafter"/>
</dbReference>
<keyword evidence="3" id="KW-0677">Repeat</keyword>
<comment type="subcellular location">
    <subcellularLocation>
        <location evidence="1">Cytoplasmic vesicle</location>
        <location evidence="1">COPI-coated vesicle membrane</location>
        <topology evidence="1">Peripheral membrane protein</topology>
        <orientation evidence="1">Cytoplasmic side</orientation>
    </subcellularLocation>
</comment>
<dbReference type="InterPro" id="IPR001680">
    <property type="entry name" value="WD40_rpt"/>
</dbReference>
<dbReference type="EMBL" id="BTRK01000004">
    <property type="protein sequence ID" value="GMR48954.1"/>
    <property type="molecule type" value="Genomic_DNA"/>
</dbReference>
<dbReference type="GO" id="GO:0006888">
    <property type="term" value="P:endoplasmic reticulum to Golgi vesicle-mediated transport"/>
    <property type="evidence" value="ECO:0007669"/>
    <property type="project" value="TreeGrafter"/>
</dbReference>
<evidence type="ECO:0000313" key="8">
    <source>
        <dbReference type="Proteomes" id="UP001328107"/>
    </source>
</evidence>
<dbReference type="PANTHER" id="PTHR19876">
    <property type="entry name" value="COATOMER"/>
    <property type="match status" value="1"/>
</dbReference>
<organism evidence="7 8">
    <name type="scientific">Pristionchus mayeri</name>
    <dbReference type="NCBI Taxonomy" id="1317129"/>
    <lineage>
        <taxon>Eukaryota</taxon>
        <taxon>Metazoa</taxon>
        <taxon>Ecdysozoa</taxon>
        <taxon>Nematoda</taxon>
        <taxon>Chromadorea</taxon>
        <taxon>Rhabditida</taxon>
        <taxon>Rhabditina</taxon>
        <taxon>Diplogasteromorpha</taxon>
        <taxon>Diplogasteroidea</taxon>
        <taxon>Neodiplogasteridae</taxon>
        <taxon>Pristionchus</taxon>
    </lineage>
</organism>
<dbReference type="AlphaFoldDB" id="A0AAN5CRB2"/>
<dbReference type="GO" id="GO:0006886">
    <property type="term" value="P:intracellular protein transport"/>
    <property type="evidence" value="ECO:0007669"/>
    <property type="project" value="TreeGrafter"/>
</dbReference>
<dbReference type="InterPro" id="IPR036322">
    <property type="entry name" value="WD40_repeat_dom_sf"/>
</dbReference>
<sequence>SMESHRQFLRHSDRVKAVDIHPIESWLLIGQLNGEANIWNYEKEQLIRSFKVCDSPVRAAVFVARKGWIITGSDDKLVRVFDYSTGECIHQFEAHLDFVRSIAVHPTKPCILTAGDDKLIKQWNWDANWGLEMQYEGHSHYVMQVTIDPKDNESFASASMDNTVKVWKLGQGTTVSTLEGHEKGVNCVDFYHGSDKSLIVSGADDHLVKIWDYRTKDHSGNVTSVRFHPTEVTFHPSLPLLFSSAESVEEGNVRVWNTKNYKLESVLNDGMDRAWCVQTVRDAVAVGYDKGCVVHKIGRKNDKEIVGSSDKKSE</sequence>
<evidence type="ECO:0000313" key="7">
    <source>
        <dbReference type="EMBL" id="GMR48954.1"/>
    </source>
</evidence>
<proteinExistence type="predicted"/>
<evidence type="ECO:0000256" key="2">
    <source>
        <dbReference type="ARBA" id="ARBA00022574"/>
    </source>
</evidence>
<dbReference type="GO" id="GO:0006891">
    <property type="term" value="P:intra-Golgi vesicle-mediated transport"/>
    <property type="evidence" value="ECO:0007669"/>
    <property type="project" value="TreeGrafter"/>
</dbReference>
<evidence type="ECO:0000256" key="4">
    <source>
        <dbReference type="ARBA" id="ARBA00025536"/>
    </source>
</evidence>
<dbReference type="InterPro" id="IPR015943">
    <property type="entry name" value="WD40/YVTN_repeat-like_dom_sf"/>
</dbReference>
<dbReference type="CDD" id="cd00200">
    <property type="entry name" value="WD40"/>
    <property type="match status" value="1"/>
</dbReference>
<protein>
    <recommendedName>
        <fullName evidence="5">Beta'-coat protein</fullName>
    </recommendedName>
</protein>
<evidence type="ECO:0000256" key="5">
    <source>
        <dbReference type="ARBA" id="ARBA00032920"/>
    </source>
</evidence>
<keyword evidence="8" id="KW-1185">Reference proteome</keyword>
<dbReference type="GO" id="GO:0030126">
    <property type="term" value="C:COPI vesicle coat"/>
    <property type="evidence" value="ECO:0007669"/>
    <property type="project" value="TreeGrafter"/>
</dbReference>
<name>A0AAN5CRB2_9BILA</name>
<dbReference type="PANTHER" id="PTHR19876:SF2">
    <property type="entry name" value="COATOMER SUBUNIT BETA"/>
    <property type="match status" value="1"/>
</dbReference>
<accession>A0AAN5CRB2</accession>